<reference evidence="3 4" key="1">
    <citation type="submission" date="2024-10" db="EMBL/GenBank/DDBJ databases">
        <authorList>
            <person name="Kim D."/>
        </authorList>
    </citation>
    <scope>NUCLEOTIDE SEQUENCE [LARGE SCALE GENOMIC DNA]</scope>
    <source>
        <strain evidence="3">BH-2024</strain>
    </source>
</reference>
<comment type="caution">
    <text evidence="3">The sequence shown here is derived from an EMBL/GenBank/DDBJ whole genome shotgun (WGS) entry which is preliminary data.</text>
</comment>
<accession>A0ABD2KUV6</accession>
<dbReference type="Proteomes" id="UP001620626">
    <property type="component" value="Unassembled WGS sequence"/>
</dbReference>
<keyword evidence="2" id="KW-0732">Signal</keyword>
<feature type="coiled-coil region" evidence="1">
    <location>
        <begin position="86"/>
        <end position="120"/>
    </location>
</feature>
<protein>
    <submittedName>
        <fullName evidence="3">Uncharacterized protein</fullName>
    </submittedName>
</protein>
<keyword evidence="4" id="KW-1185">Reference proteome</keyword>
<proteinExistence type="predicted"/>
<evidence type="ECO:0000256" key="2">
    <source>
        <dbReference type="SAM" id="SignalP"/>
    </source>
</evidence>
<dbReference type="EMBL" id="JBICBT010000638">
    <property type="protein sequence ID" value="KAL3106730.1"/>
    <property type="molecule type" value="Genomic_DNA"/>
</dbReference>
<feature type="chain" id="PRO_5044870232" evidence="2">
    <location>
        <begin position="23"/>
        <end position="127"/>
    </location>
</feature>
<name>A0ABD2KUV6_9BILA</name>
<evidence type="ECO:0000313" key="4">
    <source>
        <dbReference type="Proteomes" id="UP001620626"/>
    </source>
</evidence>
<evidence type="ECO:0000256" key="1">
    <source>
        <dbReference type="SAM" id="Coils"/>
    </source>
</evidence>
<gene>
    <name evidence="3" type="ORF">niasHT_019858</name>
</gene>
<keyword evidence="1" id="KW-0175">Coiled coil</keyword>
<evidence type="ECO:0000313" key="3">
    <source>
        <dbReference type="EMBL" id="KAL3106730.1"/>
    </source>
</evidence>
<organism evidence="3 4">
    <name type="scientific">Heterodera trifolii</name>
    <dbReference type="NCBI Taxonomy" id="157864"/>
    <lineage>
        <taxon>Eukaryota</taxon>
        <taxon>Metazoa</taxon>
        <taxon>Ecdysozoa</taxon>
        <taxon>Nematoda</taxon>
        <taxon>Chromadorea</taxon>
        <taxon>Rhabditida</taxon>
        <taxon>Tylenchina</taxon>
        <taxon>Tylenchomorpha</taxon>
        <taxon>Tylenchoidea</taxon>
        <taxon>Heteroderidae</taxon>
        <taxon>Heteroderinae</taxon>
        <taxon>Heterodera</taxon>
    </lineage>
</organism>
<feature type="signal peptide" evidence="2">
    <location>
        <begin position="1"/>
        <end position="22"/>
    </location>
</feature>
<sequence length="127" mass="14230">MLLIPILLFIFFSALFFGSVQPNGGDVQLVYGDVDSTTRNDLKAVIGRGYEIVSVLKAKDGFSGPEFLWTLVKKHNDNDKKNNQQIDALVQKVDKQQKTMDTLVAQIKTFDGKLDTLEKQLRKKGGQ</sequence>
<dbReference type="AlphaFoldDB" id="A0ABD2KUV6"/>